<dbReference type="Proteomes" id="UP001597048">
    <property type="component" value="Unassembled WGS sequence"/>
</dbReference>
<reference evidence="3" key="1">
    <citation type="journal article" date="2019" name="Int. J. Syst. Evol. Microbiol.">
        <title>The Global Catalogue of Microorganisms (GCM) 10K type strain sequencing project: providing services to taxonomists for standard genome sequencing and annotation.</title>
        <authorList>
            <consortium name="The Broad Institute Genomics Platform"/>
            <consortium name="The Broad Institute Genome Sequencing Center for Infectious Disease"/>
            <person name="Wu L."/>
            <person name="Ma J."/>
        </authorList>
    </citation>
    <scope>NUCLEOTIDE SEQUENCE [LARGE SCALE GENOMIC DNA]</scope>
    <source>
        <strain evidence="3">CCUG 60525</strain>
    </source>
</reference>
<evidence type="ECO:0000256" key="1">
    <source>
        <dbReference type="SAM" id="SignalP"/>
    </source>
</evidence>
<dbReference type="InterPro" id="IPR021457">
    <property type="entry name" value="DUF3108"/>
</dbReference>
<feature type="chain" id="PRO_5045182396" evidence="1">
    <location>
        <begin position="21"/>
        <end position="243"/>
    </location>
</feature>
<organism evidence="2 3">
    <name type="scientific">Oceanisphaera ostreae</name>
    <dbReference type="NCBI Taxonomy" id="914151"/>
    <lineage>
        <taxon>Bacteria</taxon>
        <taxon>Pseudomonadati</taxon>
        <taxon>Pseudomonadota</taxon>
        <taxon>Gammaproteobacteria</taxon>
        <taxon>Aeromonadales</taxon>
        <taxon>Aeromonadaceae</taxon>
        <taxon>Oceanisphaera</taxon>
    </lineage>
</organism>
<dbReference type="Pfam" id="PF11306">
    <property type="entry name" value="DUF3108"/>
    <property type="match status" value="1"/>
</dbReference>
<comment type="caution">
    <text evidence="2">The sequence shown here is derived from an EMBL/GenBank/DDBJ whole genome shotgun (WGS) entry which is preliminary data.</text>
</comment>
<proteinExistence type="predicted"/>
<keyword evidence="1" id="KW-0732">Signal</keyword>
<dbReference type="EMBL" id="JBHTJS010000019">
    <property type="protein sequence ID" value="MFD1007681.1"/>
    <property type="molecule type" value="Genomic_DNA"/>
</dbReference>
<accession>A0ABW3KH26</accession>
<dbReference type="RefSeq" id="WP_379557673.1">
    <property type="nucleotide sequence ID" value="NZ_JBHTJS010000019.1"/>
</dbReference>
<keyword evidence="3" id="KW-1185">Reference proteome</keyword>
<gene>
    <name evidence="2" type="ORF">ACFQ1C_05885</name>
</gene>
<name>A0ABW3KH26_9GAMM</name>
<evidence type="ECO:0000313" key="2">
    <source>
        <dbReference type="EMBL" id="MFD1007681.1"/>
    </source>
</evidence>
<protein>
    <submittedName>
        <fullName evidence="2">DUF3108 domain-containing protein</fullName>
    </submittedName>
</protein>
<feature type="signal peptide" evidence="1">
    <location>
        <begin position="1"/>
        <end position="20"/>
    </location>
</feature>
<evidence type="ECO:0000313" key="3">
    <source>
        <dbReference type="Proteomes" id="UP001597048"/>
    </source>
</evidence>
<sequence length="243" mass="27412">MFKKIVLGLGVLLTTGAAGAQDIEHLRAEFSVLLNGDKTRGVNTLNIDRNKDQYHVHFSLAHWLLDVDQKASFRWKDCTAVPETFSYKTKYLGTRHEERLVFDNKTQMVLYQGKEGDTLMSTKDGAFDSVSFFFEARCDLMAGKTSFTYPVVRDDEIKDVTFNVVGKEVIKTGVGSFDSLIVERDRGGSKRQTRFWVAPELDYQLVQISHRENSKLSVTVTLDKLDYTLVGAPIKLAEQTAAN</sequence>